<sequence length="72" mass="7793">MGTMNFGKVVGAWSGKKRCEGARGKAQGGECGATTLRQLSCTRQPVRVVASPRAFRLFAKFAFATDQPCFCF</sequence>
<evidence type="ECO:0000313" key="2">
    <source>
        <dbReference type="Proteomes" id="UP000250275"/>
    </source>
</evidence>
<gene>
    <name evidence="1" type="ORF">WN48_05469</name>
</gene>
<evidence type="ECO:0000313" key="1">
    <source>
        <dbReference type="EMBL" id="OAD55143.1"/>
    </source>
</evidence>
<keyword evidence="2" id="KW-1185">Reference proteome</keyword>
<dbReference type="AlphaFoldDB" id="A0A310S9G3"/>
<dbReference type="Proteomes" id="UP000250275">
    <property type="component" value="Unassembled WGS sequence"/>
</dbReference>
<proteinExistence type="predicted"/>
<protein>
    <submittedName>
        <fullName evidence="1">Uncharacterized protein</fullName>
    </submittedName>
</protein>
<accession>A0A310S9G3</accession>
<organism evidence="1 2">
    <name type="scientific">Eufriesea mexicana</name>
    <dbReference type="NCBI Taxonomy" id="516756"/>
    <lineage>
        <taxon>Eukaryota</taxon>
        <taxon>Metazoa</taxon>
        <taxon>Ecdysozoa</taxon>
        <taxon>Arthropoda</taxon>
        <taxon>Hexapoda</taxon>
        <taxon>Insecta</taxon>
        <taxon>Pterygota</taxon>
        <taxon>Neoptera</taxon>
        <taxon>Endopterygota</taxon>
        <taxon>Hymenoptera</taxon>
        <taxon>Apocrita</taxon>
        <taxon>Aculeata</taxon>
        <taxon>Apoidea</taxon>
        <taxon>Anthophila</taxon>
        <taxon>Apidae</taxon>
        <taxon>Eufriesea</taxon>
    </lineage>
</organism>
<dbReference type="EMBL" id="KQ763209">
    <property type="protein sequence ID" value="OAD55143.1"/>
    <property type="molecule type" value="Genomic_DNA"/>
</dbReference>
<name>A0A310S9G3_9HYME</name>
<reference evidence="1 2" key="1">
    <citation type="submission" date="2015-07" db="EMBL/GenBank/DDBJ databases">
        <title>The genome of Eufriesea mexicana.</title>
        <authorList>
            <person name="Pan H."/>
            <person name="Kapheim K."/>
        </authorList>
    </citation>
    <scope>NUCLEOTIDE SEQUENCE [LARGE SCALE GENOMIC DNA]</scope>
    <source>
        <strain evidence="1">0111107269</strain>
        <tissue evidence="1">Whole body</tissue>
    </source>
</reference>